<dbReference type="Gramene" id="ONK57460">
    <property type="protein sequence ID" value="ONK57460"/>
    <property type="gene ID" value="A4U43_C09F740"/>
</dbReference>
<accession>A0A5P1E4H5</accession>
<gene>
    <name evidence="2" type="ORF">A4U43_C09F740</name>
</gene>
<evidence type="ECO:0000313" key="2">
    <source>
        <dbReference type="EMBL" id="ONK57460.1"/>
    </source>
</evidence>
<protein>
    <submittedName>
        <fullName evidence="2">Uncharacterized protein</fullName>
    </submittedName>
</protein>
<dbReference type="AlphaFoldDB" id="A0A5P1E4H5"/>
<dbReference type="EMBL" id="CM007389">
    <property type="protein sequence ID" value="ONK57460.1"/>
    <property type="molecule type" value="Genomic_DNA"/>
</dbReference>
<sequence length="618" mass="69316">MTPGTMSKVIDGQKLVPYEKLRLSNIAANNAELEKLELSKIKLMNMNNRSLKKKTITSNVDDSDVAYVPEEDEVDCDSDYNEENCVANEDLPSQDFSSHKIKQLPTAKKRKLSALKTMDEYLTGESTHPSRAHSQLTTPSKAYSLKLNPIQAFQSQEVAASQAYSEPSNSSRQLQVAISESYSHSSNSSQLLQNCVSDEDLPGQDFSSHKFKQIQASKRTRILNAPKTMNEDLREQSMQPSQAHSQPTSPSEAYFQHSNSSQALYSQAIATSQACSQPSNFSHPPHSPWPHASAPKIVDCQLANLIQQHQIAGNRRRSRRTLEEISDCMTNEGQAQDCVPTNETDRTQVELVVQQTSADNGPRVALTNEVGNATGLAKKKTRGITKCINLTGISEEERKHITLNEHGEPVGEENAKHQSSYLETLACNAHLTPFTYLEWTDVPIKNKVDMWNMVNVCSGARLKERHVVKGVRRVCDAKKNMHRMGSKSFARVRAEMAKMEQWWLMPDVDLLRSDQSEEIQNNALKRLCETKIWQDEDLDNCMTSQVFRMQDFRDGYLDCNKKHNACSEIQSVTAPYICGCLGAANSNREGVECSIDVSYVRYTKILEDSCTMSLIYSG</sequence>
<keyword evidence="3" id="KW-1185">Reference proteome</keyword>
<feature type="compositionally biased region" description="Polar residues" evidence="1">
    <location>
        <begin position="236"/>
        <end position="259"/>
    </location>
</feature>
<feature type="region of interest" description="Disordered" evidence="1">
    <location>
        <begin position="202"/>
        <end position="259"/>
    </location>
</feature>
<name>A0A5P1E4H5_ASPOF</name>
<evidence type="ECO:0000256" key="1">
    <source>
        <dbReference type="SAM" id="MobiDB-lite"/>
    </source>
</evidence>
<proteinExistence type="predicted"/>
<dbReference type="Proteomes" id="UP000243459">
    <property type="component" value="Chromosome 9"/>
</dbReference>
<reference evidence="3" key="1">
    <citation type="journal article" date="2017" name="Nat. Commun.">
        <title>The asparagus genome sheds light on the origin and evolution of a young Y chromosome.</title>
        <authorList>
            <person name="Harkess A."/>
            <person name="Zhou J."/>
            <person name="Xu C."/>
            <person name="Bowers J.E."/>
            <person name="Van der Hulst R."/>
            <person name="Ayyampalayam S."/>
            <person name="Mercati F."/>
            <person name="Riccardi P."/>
            <person name="McKain M.R."/>
            <person name="Kakrana A."/>
            <person name="Tang H."/>
            <person name="Ray J."/>
            <person name="Groenendijk J."/>
            <person name="Arikit S."/>
            <person name="Mathioni S.M."/>
            <person name="Nakano M."/>
            <person name="Shan H."/>
            <person name="Telgmann-Rauber A."/>
            <person name="Kanno A."/>
            <person name="Yue Z."/>
            <person name="Chen H."/>
            <person name="Li W."/>
            <person name="Chen Y."/>
            <person name="Xu X."/>
            <person name="Zhang Y."/>
            <person name="Luo S."/>
            <person name="Chen H."/>
            <person name="Gao J."/>
            <person name="Mao Z."/>
            <person name="Pires J.C."/>
            <person name="Luo M."/>
            <person name="Kudrna D."/>
            <person name="Wing R.A."/>
            <person name="Meyers B.C."/>
            <person name="Yi K."/>
            <person name="Kong H."/>
            <person name="Lavrijsen P."/>
            <person name="Sunseri F."/>
            <person name="Falavigna A."/>
            <person name="Ye Y."/>
            <person name="Leebens-Mack J.H."/>
            <person name="Chen G."/>
        </authorList>
    </citation>
    <scope>NUCLEOTIDE SEQUENCE [LARGE SCALE GENOMIC DNA]</scope>
    <source>
        <strain evidence="3">cv. DH0086</strain>
    </source>
</reference>
<evidence type="ECO:0000313" key="3">
    <source>
        <dbReference type="Proteomes" id="UP000243459"/>
    </source>
</evidence>
<organism evidence="2 3">
    <name type="scientific">Asparagus officinalis</name>
    <name type="common">Garden asparagus</name>
    <dbReference type="NCBI Taxonomy" id="4686"/>
    <lineage>
        <taxon>Eukaryota</taxon>
        <taxon>Viridiplantae</taxon>
        <taxon>Streptophyta</taxon>
        <taxon>Embryophyta</taxon>
        <taxon>Tracheophyta</taxon>
        <taxon>Spermatophyta</taxon>
        <taxon>Magnoliopsida</taxon>
        <taxon>Liliopsida</taxon>
        <taxon>Asparagales</taxon>
        <taxon>Asparagaceae</taxon>
        <taxon>Asparagoideae</taxon>
        <taxon>Asparagus</taxon>
    </lineage>
</organism>